<sequence length="229" mass="25883">MEKRWARATLVAWFILFVAGSHGLARSVSWKHTHHRHKADEKASVQELAAGVATIHRRGCRFNNLDLVCGHLTQAYKHGISVDDDKRLLKKWTRMCASESDPFCFFFFSHPANSTPRVVRGKRNLRHVSSSGFLEQGQTRFQSRVLESFGEEEGMEKDGQIRVRRRPTKRRRSRGLVKVVADYLASDCYMYAPLLDVPPPDFPPSSATSSPPATGLIFSSFLPLSALKI</sequence>
<accession>A0A426XPL4</accession>
<keyword evidence="1" id="KW-0732">Signal</keyword>
<feature type="chain" id="PRO_5019292975" evidence="1">
    <location>
        <begin position="24"/>
        <end position="229"/>
    </location>
</feature>
<organism evidence="2 3">
    <name type="scientific">Ensete ventricosum</name>
    <name type="common">Abyssinian banana</name>
    <name type="synonym">Musa ensete</name>
    <dbReference type="NCBI Taxonomy" id="4639"/>
    <lineage>
        <taxon>Eukaryota</taxon>
        <taxon>Viridiplantae</taxon>
        <taxon>Streptophyta</taxon>
        <taxon>Embryophyta</taxon>
        <taxon>Tracheophyta</taxon>
        <taxon>Spermatophyta</taxon>
        <taxon>Magnoliopsida</taxon>
        <taxon>Liliopsida</taxon>
        <taxon>Zingiberales</taxon>
        <taxon>Musaceae</taxon>
        <taxon>Ensete</taxon>
    </lineage>
</organism>
<gene>
    <name evidence="2" type="ORF">B296_00057833</name>
</gene>
<evidence type="ECO:0000313" key="3">
    <source>
        <dbReference type="Proteomes" id="UP000287651"/>
    </source>
</evidence>
<feature type="signal peptide" evidence="1">
    <location>
        <begin position="1"/>
        <end position="23"/>
    </location>
</feature>
<dbReference type="PANTHER" id="PTHR36811:SF2">
    <property type="entry name" value="OS08G0444440 PROTEIN"/>
    <property type="match status" value="1"/>
</dbReference>
<name>A0A426XPL4_ENSVE</name>
<evidence type="ECO:0000256" key="1">
    <source>
        <dbReference type="SAM" id="SignalP"/>
    </source>
</evidence>
<dbReference type="Proteomes" id="UP000287651">
    <property type="component" value="Unassembled WGS sequence"/>
</dbReference>
<reference evidence="2 3" key="1">
    <citation type="journal article" date="2014" name="Agronomy (Basel)">
        <title>A Draft Genome Sequence for Ensete ventricosum, the Drought-Tolerant Tree Against Hunger.</title>
        <authorList>
            <person name="Harrison J."/>
            <person name="Moore K.A."/>
            <person name="Paszkiewicz K."/>
            <person name="Jones T."/>
            <person name="Grant M."/>
            <person name="Ambacheew D."/>
            <person name="Muzemil S."/>
            <person name="Studholme D.J."/>
        </authorList>
    </citation>
    <scope>NUCLEOTIDE SEQUENCE [LARGE SCALE GENOMIC DNA]</scope>
</reference>
<comment type="caution">
    <text evidence="2">The sequence shown here is derived from an EMBL/GenBank/DDBJ whole genome shotgun (WGS) entry which is preliminary data.</text>
</comment>
<protein>
    <submittedName>
        <fullName evidence="2">Uncharacterized protein</fullName>
    </submittedName>
</protein>
<evidence type="ECO:0000313" key="2">
    <source>
        <dbReference type="EMBL" id="RRT41429.1"/>
    </source>
</evidence>
<dbReference type="EMBL" id="AMZH03018590">
    <property type="protein sequence ID" value="RRT41429.1"/>
    <property type="molecule type" value="Genomic_DNA"/>
</dbReference>
<dbReference type="PANTHER" id="PTHR36811">
    <property type="entry name" value="OS08G0444440 PROTEIN"/>
    <property type="match status" value="1"/>
</dbReference>
<proteinExistence type="predicted"/>
<dbReference type="AlphaFoldDB" id="A0A426XPL4"/>